<protein>
    <submittedName>
        <fullName evidence="2">Uncharacterized protein</fullName>
    </submittedName>
</protein>
<keyword evidence="3" id="KW-1185">Reference proteome</keyword>
<gene>
    <name evidence="2" type="ORF">O181_001393</name>
</gene>
<evidence type="ECO:0000256" key="1">
    <source>
        <dbReference type="SAM" id="MobiDB-lite"/>
    </source>
</evidence>
<organism evidence="2 3">
    <name type="scientific">Austropuccinia psidii MF-1</name>
    <dbReference type="NCBI Taxonomy" id="1389203"/>
    <lineage>
        <taxon>Eukaryota</taxon>
        <taxon>Fungi</taxon>
        <taxon>Dikarya</taxon>
        <taxon>Basidiomycota</taxon>
        <taxon>Pucciniomycotina</taxon>
        <taxon>Pucciniomycetes</taxon>
        <taxon>Pucciniales</taxon>
        <taxon>Sphaerophragmiaceae</taxon>
        <taxon>Austropuccinia</taxon>
    </lineage>
</organism>
<dbReference type="AlphaFoldDB" id="A0A9Q3GBN8"/>
<dbReference type="EMBL" id="AVOT02000200">
    <property type="protein sequence ID" value="MBW0461678.1"/>
    <property type="molecule type" value="Genomic_DNA"/>
</dbReference>
<reference evidence="2" key="1">
    <citation type="submission" date="2021-03" db="EMBL/GenBank/DDBJ databases">
        <title>Draft genome sequence of rust myrtle Austropuccinia psidii MF-1, a brazilian biotype.</title>
        <authorList>
            <person name="Quecine M.C."/>
            <person name="Pachon D.M.R."/>
            <person name="Bonatelli M.L."/>
            <person name="Correr F.H."/>
            <person name="Franceschini L.M."/>
            <person name="Leite T.F."/>
            <person name="Margarido G.R.A."/>
            <person name="Almeida C.A."/>
            <person name="Ferrarezi J.A."/>
            <person name="Labate C.A."/>
        </authorList>
    </citation>
    <scope>NUCLEOTIDE SEQUENCE</scope>
    <source>
        <strain evidence="2">MF-1</strain>
    </source>
</reference>
<evidence type="ECO:0000313" key="3">
    <source>
        <dbReference type="Proteomes" id="UP000765509"/>
    </source>
</evidence>
<sequence length="130" mass="14334">MDANTTNTSDMGPQNQFKSPESSGMECSLSEIIISISIAIPNPPSELPEGMFFEWNSLLNKSVLSVSLLIRNNAQKQHRGTPCSLGFFTKISTDVLFGSEIEVIKKEQFLKNFSQIAPILEGMSKDAHIL</sequence>
<proteinExistence type="predicted"/>
<dbReference type="Proteomes" id="UP000765509">
    <property type="component" value="Unassembled WGS sequence"/>
</dbReference>
<feature type="compositionally biased region" description="Polar residues" evidence="1">
    <location>
        <begin position="1"/>
        <end position="22"/>
    </location>
</feature>
<evidence type="ECO:0000313" key="2">
    <source>
        <dbReference type="EMBL" id="MBW0461678.1"/>
    </source>
</evidence>
<accession>A0A9Q3GBN8</accession>
<name>A0A9Q3GBN8_9BASI</name>
<feature type="region of interest" description="Disordered" evidence="1">
    <location>
        <begin position="1"/>
        <end position="23"/>
    </location>
</feature>
<comment type="caution">
    <text evidence="2">The sequence shown here is derived from an EMBL/GenBank/DDBJ whole genome shotgun (WGS) entry which is preliminary data.</text>
</comment>